<gene>
    <name evidence="2" type="ORF">SAMN05216529_101349</name>
</gene>
<dbReference type="InterPro" id="IPR029044">
    <property type="entry name" value="Nucleotide-diphossugar_trans"/>
</dbReference>
<proteinExistence type="predicted"/>
<dbReference type="AlphaFoldDB" id="A0A316A3E0"/>
<keyword evidence="2" id="KW-0808">Transferase</keyword>
<dbReference type="GO" id="GO:0016740">
    <property type="term" value="F:transferase activity"/>
    <property type="evidence" value="ECO:0007669"/>
    <property type="project" value="UniProtKB-KW"/>
</dbReference>
<dbReference type="Gene3D" id="3.90.550.10">
    <property type="entry name" value="Spore Coat Polysaccharide Biosynthesis Protein SpsA, Chain A"/>
    <property type="match status" value="1"/>
</dbReference>
<dbReference type="Pfam" id="PF00535">
    <property type="entry name" value="Glycos_transf_2"/>
    <property type="match status" value="1"/>
</dbReference>
<protein>
    <submittedName>
        <fullName evidence="2">Glycosyltransferase, GT2 family</fullName>
    </submittedName>
</protein>
<evidence type="ECO:0000259" key="1">
    <source>
        <dbReference type="Pfam" id="PF00535"/>
    </source>
</evidence>
<dbReference type="RefSeq" id="WP_181392711.1">
    <property type="nucleotide sequence ID" value="NZ_QGDS01000001.1"/>
</dbReference>
<dbReference type="InterPro" id="IPR001173">
    <property type="entry name" value="Glyco_trans_2-like"/>
</dbReference>
<organism evidence="2 3">
    <name type="scientific">Faecalicatena contorta</name>
    <dbReference type="NCBI Taxonomy" id="39482"/>
    <lineage>
        <taxon>Bacteria</taxon>
        <taxon>Bacillati</taxon>
        <taxon>Bacillota</taxon>
        <taxon>Clostridia</taxon>
        <taxon>Lachnospirales</taxon>
        <taxon>Lachnospiraceae</taxon>
        <taxon>Faecalicatena</taxon>
    </lineage>
</organism>
<feature type="domain" description="Glycosyltransferase 2-like" evidence="1">
    <location>
        <begin position="43"/>
        <end position="148"/>
    </location>
</feature>
<keyword evidence="3" id="KW-1185">Reference proteome</keyword>
<dbReference type="Proteomes" id="UP000254051">
    <property type="component" value="Unassembled WGS sequence"/>
</dbReference>
<dbReference type="PANTHER" id="PTHR43179:SF7">
    <property type="entry name" value="RHAMNOSYLTRANSFERASE WBBL"/>
    <property type="match status" value="1"/>
</dbReference>
<dbReference type="SUPFAM" id="SSF53448">
    <property type="entry name" value="Nucleotide-diphospho-sugar transferases"/>
    <property type="match status" value="1"/>
</dbReference>
<accession>A0A316A3E0</accession>
<sequence>MGENIFYINTDECKRPKMQDSLLASRIEIAEAHCPRTTAEVTLVVVAYNRVEKTKRCVESILKYTKDIDYNLILIDNGSEDDTLEYYKSVIFEKKKIIKISKNIGGMMPFTYIDFQDIGEYMVFIANDLVMTANWLKNLLICAKSDRSIGMVAPLASNCSNFQSYNLGFASEKEMQEKAAMFNQSEPKKWQERLRLITLAPLFKKEVLFAIGFPVFDPAFFHDFADDDVTFRVRRMGYKAILAGDTWIHHDHCFQIGEDKDIEEFQKSLVTGRHAFREKWNGIDAWDDVNNFYFDVLPYISSPKAKTPKILGIDIRSGTPALDIKNHLKNYEIWNAEISAFTQQERYMEDLHTISSGIVACDREEFIKDYFSEGFFHYVVIGKPINQYHEPQKVMRDAFSMTERGGLIILTLLNSFGIREFLNILGKRESYNPQISLNIPLEVLYKELQKTGEVKFCHPRRAGVSQEEMNILKTLLSGCTAGEAEMQICLSRLVVSEFVIGIEKK</sequence>
<evidence type="ECO:0000313" key="2">
    <source>
        <dbReference type="EMBL" id="SUQ12453.1"/>
    </source>
</evidence>
<evidence type="ECO:0000313" key="3">
    <source>
        <dbReference type="Proteomes" id="UP000254051"/>
    </source>
</evidence>
<dbReference type="EMBL" id="UHJJ01000001">
    <property type="protein sequence ID" value="SUQ12453.1"/>
    <property type="molecule type" value="Genomic_DNA"/>
</dbReference>
<reference evidence="3" key="1">
    <citation type="submission" date="2017-07" db="EMBL/GenBank/DDBJ databases">
        <authorList>
            <person name="Varghese N."/>
            <person name="Submissions S."/>
        </authorList>
    </citation>
    <scope>NUCLEOTIDE SEQUENCE [LARGE SCALE GENOMIC DNA]</scope>
    <source>
        <strain evidence="3">NLAE-zl-C134</strain>
    </source>
</reference>
<dbReference type="PANTHER" id="PTHR43179">
    <property type="entry name" value="RHAMNOSYLTRANSFERASE WBBL"/>
    <property type="match status" value="1"/>
</dbReference>
<name>A0A316A3E0_9FIRM</name>